<dbReference type="AlphaFoldDB" id="A0A0C2J7T1"/>
<gene>
    <name evidence="2" type="ORF">RF11_12105</name>
</gene>
<dbReference type="InterPro" id="IPR000795">
    <property type="entry name" value="T_Tr_GTP-bd_dom"/>
</dbReference>
<dbReference type="Pfam" id="PF00009">
    <property type="entry name" value="GTP_EFTU"/>
    <property type="match status" value="1"/>
</dbReference>
<dbReference type="GO" id="GO:0097177">
    <property type="term" value="F:mitochondrial ribosome binding"/>
    <property type="evidence" value="ECO:0007669"/>
    <property type="project" value="TreeGrafter"/>
</dbReference>
<keyword evidence="3" id="KW-1185">Reference proteome</keyword>
<dbReference type="SUPFAM" id="SSF52540">
    <property type="entry name" value="P-loop containing nucleoside triphosphate hydrolases"/>
    <property type="match status" value="1"/>
</dbReference>
<dbReference type="Proteomes" id="UP000031668">
    <property type="component" value="Unassembled WGS sequence"/>
</dbReference>
<dbReference type="EMBL" id="JWZT01000636">
    <property type="protein sequence ID" value="KII73869.1"/>
    <property type="molecule type" value="Genomic_DNA"/>
</dbReference>
<organism evidence="2 3">
    <name type="scientific">Thelohanellus kitauei</name>
    <name type="common">Myxosporean</name>
    <dbReference type="NCBI Taxonomy" id="669202"/>
    <lineage>
        <taxon>Eukaryota</taxon>
        <taxon>Metazoa</taxon>
        <taxon>Cnidaria</taxon>
        <taxon>Myxozoa</taxon>
        <taxon>Myxosporea</taxon>
        <taxon>Bivalvulida</taxon>
        <taxon>Platysporina</taxon>
        <taxon>Myxobolidae</taxon>
        <taxon>Thelohanellus</taxon>
    </lineage>
</organism>
<dbReference type="GO" id="GO:0003924">
    <property type="term" value="F:GTPase activity"/>
    <property type="evidence" value="ECO:0007669"/>
    <property type="project" value="InterPro"/>
</dbReference>
<dbReference type="OrthoDB" id="10044244at2759"/>
<dbReference type="PANTHER" id="PTHR43512">
    <property type="entry name" value="TRANSLATION FACTOR GUF1-RELATED"/>
    <property type="match status" value="1"/>
</dbReference>
<dbReference type="PROSITE" id="PS51722">
    <property type="entry name" value="G_TR_2"/>
    <property type="match status" value="1"/>
</dbReference>
<evidence type="ECO:0000259" key="1">
    <source>
        <dbReference type="PROSITE" id="PS51722"/>
    </source>
</evidence>
<dbReference type="GO" id="GO:0045727">
    <property type="term" value="P:positive regulation of translation"/>
    <property type="evidence" value="ECO:0007669"/>
    <property type="project" value="TreeGrafter"/>
</dbReference>
<reference evidence="2 3" key="1">
    <citation type="journal article" date="2014" name="Genome Biol. Evol.">
        <title>The genome of the myxosporean Thelohanellus kitauei shows adaptations to nutrient acquisition within its fish host.</title>
        <authorList>
            <person name="Yang Y."/>
            <person name="Xiong J."/>
            <person name="Zhou Z."/>
            <person name="Huo F."/>
            <person name="Miao W."/>
            <person name="Ran C."/>
            <person name="Liu Y."/>
            <person name="Zhang J."/>
            <person name="Feng J."/>
            <person name="Wang M."/>
            <person name="Wang M."/>
            <person name="Wang L."/>
            <person name="Yao B."/>
        </authorList>
    </citation>
    <scope>NUCLEOTIDE SEQUENCE [LARGE SCALE GENOMIC DNA]</scope>
    <source>
        <strain evidence="2">Wuqing</strain>
    </source>
</reference>
<evidence type="ECO:0000313" key="2">
    <source>
        <dbReference type="EMBL" id="KII73869.1"/>
    </source>
</evidence>
<feature type="domain" description="Tr-type G" evidence="1">
    <location>
        <begin position="47"/>
        <end position="105"/>
    </location>
</feature>
<dbReference type="PANTHER" id="PTHR43512:SF7">
    <property type="entry name" value="TRANSLATION FACTOR GUF1, MITOCHONDRIAL"/>
    <property type="match status" value="1"/>
</dbReference>
<dbReference type="InterPro" id="IPR006297">
    <property type="entry name" value="EF-4"/>
</dbReference>
<dbReference type="GO" id="GO:0005739">
    <property type="term" value="C:mitochondrion"/>
    <property type="evidence" value="ECO:0007669"/>
    <property type="project" value="TreeGrafter"/>
</dbReference>
<dbReference type="Gene3D" id="3.40.50.300">
    <property type="entry name" value="P-loop containing nucleotide triphosphate hydrolases"/>
    <property type="match status" value="1"/>
</dbReference>
<protein>
    <submittedName>
        <fullName evidence="2">Translation factor GUF1, mitochondrial</fullName>
    </submittedName>
</protein>
<comment type="caution">
    <text evidence="2">The sequence shown here is derived from an EMBL/GenBank/DDBJ whole genome shotgun (WGS) entry which is preliminary data.</text>
</comment>
<name>A0A0C2J7T1_THEKT</name>
<accession>A0A0C2J7T1</accession>
<dbReference type="InterPro" id="IPR027417">
    <property type="entry name" value="P-loop_NTPase"/>
</dbReference>
<sequence length="105" mass="12178">MLVRYFAWYGEYCPSFALKNNLFPAKCYSSFKVFTRTVQTRWDIPVDRIRNFSIVAHVNHGKTTLADRILEITGAIKKLPTNRQVMDQLELEKLRGITIKAKVSV</sequence>
<dbReference type="GO" id="GO:0005525">
    <property type="term" value="F:GTP binding"/>
    <property type="evidence" value="ECO:0007669"/>
    <property type="project" value="InterPro"/>
</dbReference>
<evidence type="ECO:0000313" key="3">
    <source>
        <dbReference type="Proteomes" id="UP000031668"/>
    </source>
</evidence>
<proteinExistence type="predicted"/>